<dbReference type="Gene3D" id="1.10.510.10">
    <property type="entry name" value="Transferase(Phosphotransferase) domain 1"/>
    <property type="match status" value="1"/>
</dbReference>
<evidence type="ECO:0000259" key="7">
    <source>
        <dbReference type="PROSITE" id="PS50011"/>
    </source>
</evidence>
<evidence type="ECO:0000256" key="2">
    <source>
        <dbReference type="ARBA" id="ARBA00022741"/>
    </source>
</evidence>
<feature type="domain" description="Protein kinase" evidence="7">
    <location>
        <begin position="249"/>
        <end position="531"/>
    </location>
</feature>
<dbReference type="InterPro" id="IPR000719">
    <property type="entry name" value="Prot_kinase_dom"/>
</dbReference>
<keyword evidence="1" id="KW-0808">Transferase</keyword>
<keyword evidence="9" id="KW-1185">Reference proteome</keyword>
<reference evidence="8 9" key="1">
    <citation type="journal article" date="2020" name="G3 (Bethesda)">
        <title>Improved Reference Genome for Cyclotella cryptica CCMP332, a Model for Cell Wall Morphogenesis, Salinity Adaptation, and Lipid Production in Diatoms (Bacillariophyta).</title>
        <authorList>
            <person name="Roberts W.R."/>
            <person name="Downey K.M."/>
            <person name="Ruck E.C."/>
            <person name="Traller J.C."/>
            <person name="Alverson A.J."/>
        </authorList>
    </citation>
    <scope>NUCLEOTIDE SEQUENCE [LARGE SCALE GENOMIC DNA]</scope>
    <source>
        <strain evidence="8 9">CCMP332</strain>
    </source>
</reference>
<dbReference type="AlphaFoldDB" id="A0ABD3PCN4"/>
<gene>
    <name evidence="8" type="ORF">HJC23_008281</name>
</gene>
<dbReference type="SMART" id="SM00220">
    <property type="entry name" value="S_TKc"/>
    <property type="match status" value="1"/>
</dbReference>
<dbReference type="PROSITE" id="PS50011">
    <property type="entry name" value="PROTEIN_KINASE_DOM"/>
    <property type="match status" value="1"/>
</dbReference>
<dbReference type="EMBL" id="JABMIG020000214">
    <property type="protein sequence ID" value="KAL3785471.1"/>
    <property type="molecule type" value="Genomic_DNA"/>
</dbReference>
<evidence type="ECO:0000256" key="4">
    <source>
        <dbReference type="ARBA" id="ARBA00022840"/>
    </source>
</evidence>
<evidence type="ECO:0000256" key="1">
    <source>
        <dbReference type="ARBA" id="ARBA00022679"/>
    </source>
</evidence>
<evidence type="ECO:0000313" key="9">
    <source>
        <dbReference type="Proteomes" id="UP001516023"/>
    </source>
</evidence>
<dbReference type="PANTHER" id="PTHR44329:SF288">
    <property type="entry name" value="MITOGEN-ACTIVATED PROTEIN KINASE KINASE KINASE 20"/>
    <property type="match status" value="1"/>
</dbReference>
<organism evidence="8 9">
    <name type="scientific">Cyclotella cryptica</name>
    <dbReference type="NCBI Taxonomy" id="29204"/>
    <lineage>
        <taxon>Eukaryota</taxon>
        <taxon>Sar</taxon>
        <taxon>Stramenopiles</taxon>
        <taxon>Ochrophyta</taxon>
        <taxon>Bacillariophyta</taxon>
        <taxon>Coscinodiscophyceae</taxon>
        <taxon>Thalassiosirophycidae</taxon>
        <taxon>Stephanodiscales</taxon>
        <taxon>Stephanodiscaceae</taxon>
        <taxon>Cyclotella</taxon>
    </lineage>
</organism>
<dbReference type="InterPro" id="IPR051681">
    <property type="entry name" value="Ser/Thr_Kinases-Pseudokinases"/>
</dbReference>
<name>A0ABD3PCN4_9STRA</name>
<feature type="compositionally biased region" description="Polar residues" evidence="5">
    <location>
        <begin position="93"/>
        <end position="104"/>
    </location>
</feature>
<keyword evidence="6" id="KW-1133">Transmembrane helix</keyword>
<dbReference type="Proteomes" id="UP001516023">
    <property type="component" value="Unassembled WGS sequence"/>
</dbReference>
<keyword evidence="6" id="KW-0472">Membrane</keyword>
<dbReference type="Pfam" id="PF00069">
    <property type="entry name" value="Pkinase"/>
    <property type="match status" value="1"/>
</dbReference>
<feature type="region of interest" description="Disordered" evidence="5">
    <location>
        <begin position="75"/>
        <end position="104"/>
    </location>
</feature>
<sequence>MQHSTRFTSTMESISSQDFIVSSRTSTEVHKSMKSSPPPKTSILIQCRRKPLLPRTRDEAGLNLLESHPKYRKIRIPSKHPLLHNNERRPCPSHSTQQKQSNPTSLRTFPSLFLIAAVLAVGNAIRFVYVHAKRSERSHPIRKDTHIRESQSSNTHPSVVVYLDDDYNAFATSPYPHDRLKHRKILDSYPAEHTDATQLYGVASSNDILLQTMERKFFPEHETNRNCVPMSEWQLMSFPNCNAFHETEMTDHQYIGSGNWRDTWIRESVGDEVIVKTIKYEHTFQERYFEFSRVDALAMERLTPNPYVMSIFGFCGMSVMTERGRPEIGFVVGKLKSRDKLIVAMQVAESIAAVHELDGIGKPASLVHNDININNIFWGSRGPLLNDFNIAVLMMKYKDTNESCTFTGHFPNPQWKAPEEQEGPDGTSLKQLNEKVDIYALGNLFFRFATANAPWREYASSCDAPLTSEEKKTIAFMKSVKRATPQIPKETSTSNDPYVKVLLKAMERCYHFNPEDRPTAREIVQFLNYSLEQLDGDVE</sequence>
<evidence type="ECO:0000313" key="8">
    <source>
        <dbReference type="EMBL" id="KAL3785471.1"/>
    </source>
</evidence>
<feature type="transmembrane region" description="Helical" evidence="6">
    <location>
        <begin position="109"/>
        <end position="129"/>
    </location>
</feature>
<protein>
    <recommendedName>
        <fullName evidence="7">Protein kinase domain-containing protein</fullName>
    </recommendedName>
</protein>
<evidence type="ECO:0000256" key="3">
    <source>
        <dbReference type="ARBA" id="ARBA00022777"/>
    </source>
</evidence>
<evidence type="ECO:0000256" key="6">
    <source>
        <dbReference type="SAM" id="Phobius"/>
    </source>
</evidence>
<dbReference type="GO" id="GO:0005524">
    <property type="term" value="F:ATP binding"/>
    <property type="evidence" value="ECO:0007669"/>
    <property type="project" value="UniProtKB-KW"/>
</dbReference>
<comment type="caution">
    <text evidence="8">The sequence shown here is derived from an EMBL/GenBank/DDBJ whole genome shotgun (WGS) entry which is preliminary data.</text>
</comment>
<keyword evidence="3" id="KW-0418">Kinase</keyword>
<dbReference type="SUPFAM" id="SSF56112">
    <property type="entry name" value="Protein kinase-like (PK-like)"/>
    <property type="match status" value="1"/>
</dbReference>
<dbReference type="InterPro" id="IPR011009">
    <property type="entry name" value="Kinase-like_dom_sf"/>
</dbReference>
<dbReference type="PANTHER" id="PTHR44329">
    <property type="entry name" value="SERINE/THREONINE-PROTEIN KINASE TNNI3K-RELATED"/>
    <property type="match status" value="1"/>
</dbReference>
<proteinExistence type="predicted"/>
<keyword evidence="2" id="KW-0547">Nucleotide-binding</keyword>
<keyword evidence="4" id="KW-0067">ATP-binding</keyword>
<keyword evidence="6" id="KW-0812">Transmembrane</keyword>
<evidence type="ECO:0000256" key="5">
    <source>
        <dbReference type="SAM" id="MobiDB-lite"/>
    </source>
</evidence>
<accession>A0ABD3PCN4</accession>
<dbReference type="GO" id="GO:0016301">
    <property type="term" value="F:kinase activity"/>
    <property type="evidence" value="ECO:0007669"/>
    <property type="project" value="UniProtKB-KW"/>
</dbReference>